<dbReference type="RefSeq" id="WP_382398485.1">
    <property type="nucleotide sequence ID" value="NZ_JBHSWH010000001.1"/>
</dbReference>
<name>A0ABW2ABT8_9MICO</name>
<evidence type="ECO:0000313" key="1">
    <source>
        <dbReference type="EMBL" id="MFC6704343.1"/>
    </source>
</evidence>
<proteinExistence type="predicted"/>
<comment type="caution">
    <text evidence="1">The sequence shown here is derived from an EMBL/GenBank/DDBJ whole genome shotgun (WGS) entry which is preliminary data.</text>
</comment>
<reference evidence="2" key="1">
    <citation type="journal article" date="2019" name="Int. J. Syst. Evol. Microbiol.">
        <title>The Global Catalogue of Microorganisms (GCM) 10K type strain sequencing project: providing services to taxonomists for standard genome sequencing and annotation.</title>
        <authorList>
            <consortium name="The Broad Institute Genomics Platform"/>
            <consortium name="The Broad Institute Genome Sequencing Center for Infectious Disease"/>
            <person name="Wu L."/>
            <person name="Ma J."/>
        </authorList>
    </citation>
    <scope>NUCLEOTIDE SEQUENCE [LARGE SCALE GENOMIC DNA]</scope>
    <source>
        <strain evidence="2">CCUG 58127</strain>
    </source>
</reference>
<gene>
    <name evidence="1" type="ORF">ACFQDH_03405</name>
</gene>
<dbReference type="Proteomes" id="UP001596298">
    <property type="component" value="Unassembled WGS sequence"/>
</dbReference>
<dbReference type="EMBL" id="JBHSWH010000001">
    <property type="protein sequence ID" value="MFC6704343.1"/>
    <property type="molecule type" value="Genomic_DNA"/>
</dbReference>
<evidence type="ECO:0000313" key="2">
    <source>
        <dbReference type="Proteomes" id="UP001596298"/>
    </source>
</evidence>
<accession>A0ABW2ABT8</accession>
<sequence>MVDRDQLIGAELAEINGLRCAAEPGGLQLPLLGGGQLGAATEAVDRGALDALLALGIPLVDGVTVCLDVVAE</sequence>
<keyword evidence="2" id="KW-1185">Reference proteome</keyword>
<organism evidence="1 2">
    <name type="scientific">Flexivirga alba</name>
    <dbReference type="NCBI Taxonomy" id="702742"/>
    <lineage>
        <taxon>Bacteria</taxon>
        <taxon>Bacillati</taxon>
        <taxon>Actinomycetota</taxon>
        <taxon>Actinomycetes</taxon>
        <taxon>Micrococcales</taxon>
        <taxon>Dermacoccaceae</taxon>
        <taxon>Flexivirga</taxon>
    </lineage>
</organism>
<protein>
    <submittedName>
        <fullName evidence="1">Uncharacterized protein</fullName>
    </submittedName>
</protein>